<evidence type="ECO:0000313" key="2">
    <source>
        <dbReference type="Proteomes" id="UP000006762"/>
    </source>
</evidence>
<proteinExistence type="predicted"/>
<accession>K2J9A8</accession>
<organism evidence="1 2">
    <name type="scientific">Celeribacter baekdonensis B30</name>
    <dbReference type="NCBI Taxonomy" id="1208323"/>
    <lineage>
        <taxon>Bacteria</taxon>
        <taxon>Pseudomonadati</taxon>
        <taxon>Pseudomonadota</taxon>
        <taxon>Alphaproteobacteria</taxon>
        <taxon>Rhodobacterales</taxon>
        <taxon>Roseobacteraceae</taxon>
        <taxon>Celeribacter</taxon>
    </lineage>
</organism>
<evidence type="ECO:0000313" key="1">
    <source>
        <dbReference type="EMBL" id="EKE71823.1"/>
    </source>
</evidence>
<dbReference type="EMBL" id="AMRK01000004">
    <property type="protein sequence ID" value="EKE71823.1"/>
    <property type="molecule type" value="Genomic_DNA"/>
</dbReference>
<dbReference type="Proteomes" id="UP000006762">
    <property type="component" value="Unassembled WGS sequence"/>
</dbReference>
<reference evidence="1 2" key="1">
    <citation type="submission" date="2012-09" db="EMBL/GenBank/DDBJ databases">
        <title>Celeribacter baekdonensis B30 Genome Sequencing.</title>
        <authorList>
            <person name="Wang W."/>
        </authorList>
    </citation>
    <scope>NUCLEOTIDE SEQUENCE [LARGE SCALE GENOMIC DNA]</scope>
    <source>
        <strain evidence="1 2">B30</strain>
    </source>
</reference>
<sequence>MAIISFFFIVVTTLASGASTGAASVLLGTVLSGSGLEIVVTGDSDFGMVAALVLRRGDVDFDVVFLTAVAVLRLLVEDFRVAI</sequence>
<comment type="caution">
    <text evidence="1">The sequence shown here is derived from an EMBL/GenBank/DDBJ whole genome shotgun (WGS) entry which is preliminary data.</text>
</comment>
<dbReference type="PATRIC" id="fig|1208323.3.peg.1788"/>
<name>K2J9A8_9RHOB</name>
<gene>
    <name evidence="1" type="ORF">B30_08643</name>
</gene>
<dbReference type="AlphaFoldDB" id="K2J9A8"/>
<keyword evidence="2" id="KW-1185">Reference proteome</keyword>
<protein>
    <submittedName>
        <fullName evidence="1">Uncharacterized protein</fullName>
    </submittedName>
</protein>